<dbReference type="InterPro" id="IPR036779">
    <property type="entry name" value="LysM_dom_sf"/>
</dbReference>
<feature type="transmembrane region" description="Helical" evidence="3">
    <location>
        <begin position="214"/>
        <end position="231"/>
    </location>
</feature>
<organism evidence="5 6">
    <name type="scientific">Candidatus Fimicola merdigallinarum</name>
    <dbReference type="NCBI Taxonomy" id="2840819"/>
    <lineage>
        <taxon>Bacteria</taxon>
        <taxon>Bacillati</taxon>
        <taxon>Bacillota</taxon>
        <taxon>Clostridia</taxon>
        <taxon>Lachnospirales</taxon>
        <taxon>Lachnospiraceae</taxon>
        <taxon>Lachnospiraceae incertae sedis</taxon>
        <taxon>Candidatus Fimicola</taxon>
    </lineage>
</organism>
<keyword evidence="3" id="KW-1133">Transmembrane helix</keyword>
<sequence length="346" mass="39420">MPNNENKGDSTKNLDDTAYYDELYNDFPEEVKDILMETHPLRGKDLDSDSALYRTRKREISEVEAVKKARSEQIKKELSEDFGVDVKENTVNHSSSKKNSKKKNVNKNKNKIDNNSNKIDSDDYNYERIQTVKIKPSPKTVVQEKPIEAEKKNKKNIKSLKPKSLPKFNKKKSSKKEDIKDFAEPLPNSSIDDLYKISDFQDDEKINLPSKEKFVMVGGLVFIILFVFFAFKTVTLSGKLNKANEEINRMSNVQEQNEELKMKILSLEEQLYGKTGGETSTNDNKNESSDVSTGEFDTYTVVEGDNFGSIATKIYGDFSQYTRILEANGLTESSSLQIGQTLKIPR</sequence>
<dbReference type="SMART" id="SM00257">
    <property type="entry name" value="LysM"/>
    <property type="match status" value="1"/>
</dbReference>
<reference evidence="5" key="2">
    <citation type="journal article" date="2021" name="PeerJ">
        <title>Extensive microbial diversity within the chicken gut microbiome revealed by metagenomics and culture.</title>
        <authorList>
            <person name="Gilroy R."/>
            <person name="Ravi A."/>
            <person name="Getino M."/>
            <person name="Pursley I."/>
            <person name="Horton D.L."/>
            <person name="Alikhan N.F."/>
            <person name="Baker D."/>
            <person name="Gharbi K."/>
            <person name="Hall N."/>
            <person name="Watson M."/>
            <person name="Adriaenssens E.M."/>
            <person name="Foster-Nyarko E."/>
            <person name="Jarju S."/>
            <person name="Secka A."/>
            <person name="Antonio M."/>
            <person name="Oren A."/>
            <person name="Chaudhuri R.R."/>
            <person name="La Ragione R."/>
            <person name="Hildebrand F."/>
            <person name="Pallen M.J."/>
        </authorList>
    </citation>
    <scope>NUCLEOTIDE SEQUENCE</scope>
    <source>
        <strain evidence="5">F6-4510</strain>
    </source>
</reference>
<dbReference type="EMBL" id="JADIMX010000052">
    <property type="protein sequence ID" value="MBO8434237.1"/>
    <property type="molecule type" value="Genomic_DNA"/>
</dbReference>
<dbReference type="Gene3D" id="3.10.350.10">
    <property type="entry name" value="LysM domain"/>
    <property type="match status" value="1"/>
</dbReference>
<evidence type="ECO:0000313" key="6">
    <source>
        <dbReference type="Proteomes" id="UP000823611"/>
    </source>
</evidence>
<evidence type="ECO:0000256" key="3">
    <source>
        <dbReference type="SAM" id="Phobius"/>
    </source>
</evidence>
<feature type="domain" description="LysM" evidence="4">
    <location>
        <begin position="297"/>
        <end position="344"/>
    </location>
</feature>
<keyword evidence="3" id="KW-0812">Transmembrane</keyword>
<evidence type="ECO:0000256" key="1">
    <source>
        <dbReference type="SAM" id="Coils"/>
    </source>
</evidence>
<dbReference type="Pfam" id="PF01476">
    <property type="entry name" value="LysM"/>
    <property type="match status" value="1"/>
</dbReference>
<evidence type="ECO:0000259" key="4">
    <source>
        <dbReference type="PROSITE" id="PS51782"/>
    </source>
</evidence>
<protein>
    <submittedName>
        <fullName evidence="5">LysM peptidoglycan-binding domain-containing protein</fullName>
    </submittedName>
</protein>
<proteinExistence type="predicted"/>
<keyword evidence="3" id="KW-0472">Membrane</keyword>
<evidence type="ECO:0000313" key="5">
    <source>
        <dbReference type="EMBL" id="MBO8434237.1"/>
    </source>
</evidence>
<dbReference type="AlphaFoldDB" id="A0A9D9DU86"/>
<dbReference type="Proteomes" id="UP000823611">
    <property type="component" value="Unassembled WGS sequence"/>
</dbReference>
<feature type="compositionally biased region" description="Basic residues" evidence="2">
    <location>
        <begin position="95"/>
        <end position="109"/>
    </location>
</feature>
<feature type="compositionally biased region" description="Basic and acidic residues" evidence="2">
    <location>
        <begin position="77"/>
        <end position="90"/>
    </location>
</feature>
<feature type="region of interest" description="Disordered" evidence="2">
    <location>
        <begin position="137"/>
        <end position="184"/>
    </location>
</feature>
<dbReference type="InterPro" id="IPR018392">
    <property type="entry name" value="LysM"/>
</dbReference>
<feature type="compositionally biased region" description="Basic residues" evidence="2">
    <location>
        <begin position="152"/>
        <end position="161"/>
    </location>
</feature>
<dbReference type="CDD" id="cd00118">
    <property type="entry name" value="LysM"/>
    <property type="match status" value="1"/>
</dbReference>
<dbReference type="PROSITE" id="PS51782">
    <property type="entry name" value="LYSM"/>
    <property type="match status" value="1"/>
</dbReference>
<accession>A0A9D9DU86</accession>
<comment type="caution">
    <text evidence="5">The sequence shown here is derived from an EMBL/GenBank/DDBJ whole genome shotgun (WGS) entry which is preliminary data.</text>
</comment>
<feature type="coiled-coil region" evidence="1">
    <location>
        <begin position="240"/>
        <end position="270"/>
    </location>
</feature>
<feature type="region of interest" description="Disordered" evidence="2">
    <location>
        <begin position="39"/>
        <end position="58"/>
    </location>
</feature>
<evidence type="ECO:0000256" key="2">
    <source>
        <dbReference type="SAM" id="MobiDB-lite"/>
    </source>
</evidence>
<keyword evidence="1" id="KW-0175">Coiled coil</keyword>
<reference evidence="5" key="1">
    <citation type="submission" date="2020-10" db="EMBL/GenBank/DDBJ databases">
        <authorList>
            <person name="Gilroy R."/>
        </authorList>
    </citation>
    <scope>NUCLEOTIDE SEQUENCE</scope>
    <source>
        <strain evidence="5">F6-4510</strain>
    </source>
</reference>
<dbReference type="SUPFAM" id="SSF54106">
    <property type="entry name" value="LysM domain"/>
    <property type="match status" value="1"/>
</dbReference>
<gene>
    <name evidence="5" type="ORF">IAC55_02795</name>
</gene>
<name>A0A9D9DU86_9FIRM</name>
<feature type="region of interest" description="Disordered" evidence="2">
    <location>
        <begin position="77"/>
        <end position="123"/>
    </location>
</feature>